<dbReference type="Pfam" id="PF13847">
    <property type="entry name" value="Methyltransf_31"/>
    <property type="match status" value="1"/>
</dbReference>
<keyword evidence="3" id="KW-1185">Reference proteome</keyword>
<comment type="caution">
    <text evidence="2">The sequence shown here is derived from an EMBL/GenBank/DDBJ whole genome shotgun (WGS) entry which is preliminary data.</text>
</comment>
<keyword evidence="2" id="KW-0808">Transferase</keyword>
<sequence>MVCVGGLQFELEEVFTLNVITHYDKLIDDNNDPFRDPPPLRKYMDKWDGQVFIDSMRLSRTKKVLEIGIGTGRIAAKVAPLCVKLVGIDISPKTIKRAKENLSDFNNIEFVCANFSDYVFDETFDVIYSSLTMMHFEDKQQIIVKVNELLNENGIFCLSIDKNLNDYIDMSDYKLKIYPDNLDNISKYINLTEMNIINQFETDFAYIFICMK</sequence>
<reference evidence="2 3" key="2">
    <citation type="submission" date="2020-02" db="EMBL/GenBank/DDBJ databases">
        <title>Candidatus Galacturonibacter soehngenii shows hetero-acetogenic catabolism of galacturonic acid but lacks a canonical carbon monoxide dehydrogenase/acetyl-CoA synthase complex.</title>
        <authorList>
            <person name="Diender M."/>
            <person name="Stouten G.R."/>
            <person name="Petersen J.F."/>
            <person name="Nielsen P.H."/>
            <person name="Dueholm M.S."/>
            <person name="Pronk J.T."/>
            <person name="Van Loosdrecht M.C.M."/>
        </authorList>
    </citation>
    <scope>NUCLEOTIDE SEQUENCE [LARGE SCALE GENOMIC DNA]</scope>
    <source>
        <strain evidence="2">GalUA</strain>
    </source>
</reference>
<dbReference type="EMBL" id="WAGX01000004">
    <property type="protein sequence ID" value="KAB1439716.1"/>
    <property type="molecule type" value="Genomic_DNA"/>
</dbReference>
<dbReference type="Proteomes" id="UP000461768">
    <property type="component" value="Unassembled WGS sequence"/>
</dbReference>
<dbReference type="InterPro" id="IPR029063">
    <property type="entry name" value="SAM-dependent_MTases_sf"/>
</dbReference>
<dbReference type="OrthoDB" id="7365827at2"/>
<evidence type="ECO:0000313" key="2">
    <source>
        <dbReference type="EMBL" id="KAB1439716.1"/>
    </source>
</evidence>
<dbReference type="PANTHER" id="PTHR43861">
    <property type="entry name" value="TRANS-ACONITATE 2-METHYLTRANSFERASE-RELATED"/>
    <property type="match status" value="1"/>
</dbReference>
<evidence type="ECO:0000313" key="3">
    <source>
        <dbReference type="Proteomes" id="UP000461768"/>
    </source>
</evidence>
<gene>
    <name evidence="2" type="ORF">F7O84_04830</name>
</gene>
<feature type="domain" description="Methyltransferase" evidence="1">
    <location>
        <begin position="60"/>
        <end position="159"/>
    </location>
</feature>
<proteinExistence type="predicted"/>
<dbReference type="GO" id="GO:0032259">
    <property type="term" value="P:methylation"/>
    <property type="evidence" value="ECO:0007669"/>
    <property type="project" value="UniProtKB-KW"/>
</dbReference>
<dbReference type="SUPFAM" id="SSF53335">
    <property type="entry name" value="S-adenosyl-L-methionine-dependent methyltransferases"/>
    <property type="match status" value="1"/>
</dbReference>
<name>A0A7V7UCX6_9FIRM</name>
<organism evidence="2 3">
    <name type="scientific">Candidatus Galacturonatibacter soehngenii</name>
    <dbReference type="NCBI Taxonomy" id="2307010"/>
    <lineage>
        <taxon>Bacteria</taxon>
        <taxon>Bacillati</taxon>
        <taxon>Bacillota</taxon>
        <taxon>Clostridia</taxon>
        <taxon>Lachnospirales</taxon>
        <taxon>Lachnospiraceae</taxon>
        <taxon>Candidatus Galacturonatibacter</taxon>
    </lineage>
</organism>
<evidence type="ECO:0000259" key="1">
    <source>
        <dbReference type="Pfam" id="PF13847"/>
    </source>
</evidence>
<reference evidence="2 3" key="1">
    <citation type="submission" date="2019-09" db="EMBL/GenBank/DDBJ databases">
        <authorList>
            <person name="Valk L.C."/>
        </authorList>
    </citation>
    <scope>NUCLEOTIDE SEQUENCE [LARGE SCALE GENOMIC DNA]</scope>
    <source>
        <strain evidence="2">GalUA</strain>
    </source>
</reference>
<accession>A0A7V7UCX6</accession>
<protein>
    <submittedName>
        <fullName evidence="2">Class I SAM-dependent methyltransferase</fullName>
    </submittedName>
</protein>
<dbReference type="AlphaFoldDB" id="A0A7V7UCX6"/>
<dbReference type="GO" id="GO:0008757">
    <property type="term" value="F:S-adenosylmethionine-dependent methyltransferase activity"/>
    <property type="evidence" value="ECO:0007669"/>
    <property type="project" value="InterPro"/>
</dbReference>
<dbReference type="Gene3D" id="3.40.50.150">
    <property type="entry name" value="Vaccinia Virus protein VP39"/>
    <property type="match status" value="1"/>
</dbReference>
<dbReference type="CDD" id="cd02440">
    <property type="entry name" value="AdoMet_MTases"/>
    <property type="match status" value="1"/>
</dbReference>
<dbReference type="InterPro" id="IPR025714">
    <property type="entry name" value="Methyltranfer_dom"/>
</dbReference>
<keyword evidence="2" id="KW-0489">Methyltransferase</keyword>